<comment type="caution">
    <text evidence="1">The sequence shown here is derived from an EMBL/GenBank/DDBJ whole genome shotgun (WGS) entry which is preliminary data.</text>
</comment>
<reference evidence="1 2" key="1">
    <citation type="journal article" date="2019" name="Commun. Biol.">
        <title>The bagworm genome reveals a unique fibroin gene that provides high tensile strength.</title>
        <authorList>
            <person name="Kono N."/>
            <person name="Nakamura H."/>
            <person name="Ohtoshi R."/>
            <person name="Tomita M."/>
            <person name="Numata K."/>
            <person name="Arakawa K."/>
        </authorList>
    </citation>
    <scope>NUCLEOTIDE SEQUENCE [LARGE SCALE GENOMIC DNA]</scope>
</reference>
<keyword evidence="2" id="KW-1185">Reference proteome</keyword>
<name>A0A4C1Y9D3_EUMVA</name>
<proteinExistence type="predicted"/>
<dbReference type="OrthoDB" id="425681at2759"/>
<protein>
    <submittedName>
        <fullName evidence="1">Uncharacterized protein</fullName>
    </submittedName>
</protein>
<dbReference type="EMBL" id="BGZK01001160">
    <property type="protein sequence ID" value="GBP72911.1"/>
    <property type="molecule type" value="Genomic_DNA"/>
</dbReference>
<gene>
    <name evidence="1" type="ORF">EVAR_63472_1</name>
</gene>
<accession>A0A4C1Y9D3</accession>
<dbReference type="AlphaFoldDB" id="A0A4C1Y9D3"/>
<organism evidence="1 2">
    <name type="scientific">Eumeta variegata</name>
    <name type="common">Bagworm moth</name>
    <name type="synonym">Eumeta japonica</name>
    <dbReference type="NCBI Taxonomy" id="151549"/>
    <lineage>
        <taxon>Eukaryota</taxon>
        <taxon>Metazoa</taxon>
        <taxon>Ecdysozoa</taxon>
        <taxon>Arthropoda</taxon>
        <taxon>Hexapoda</taxon>
        <taxon>Insecta</taxon>
        <taxon>Pterygota</taxon>
        <taxon>Neoptera</taxon>
        <taxon>Endopterygota</taxon>
        <taxon>Lepidoptera</taxon>
        <taxon>Glossata</taxon>
        <taxon>Ditrysia</taxon>
        <taxon>Tineoidea</taxon>
        <taxon>Psychidae</taxon>
        <taxon>Oiketicinae</taxon>
        <taxon>Eumeta</taxon>
    </lineage>
</organism>
<evidence type="ECO:0000313" key="2">
    <source>
        <dbReference type="Proteomes" id="UP000299102"/>
    </source>
</evidence>
<evidence type="ECO:0000313" key="1">
    <source>
        <dbReference type="EMBL" id="GBP72911.1"/>
    </source>
</evidence>
<dbReference type="Proteomes" id="UP000299102">
    <property type="component" value="Unassembled WGS sequence"/>
</dbReference>
<sequence length="100" mass="11528">MKVESMRWVCVCVGVSLKDRCRDSDVRKRCGLKDVGTRVEVDKDRPRKSYGYEIGDILEKPKKQQEPTSLRENIDGWQRETSHGYLPLVDTTEQVARASD</sequence>